<keyword evidence="1" id="KW-0472">Membrane</keyword>
<sequence>MDEDVILLAKDLQAFKWYYVASCTVLFFDYLLTLSDEVEYAWKGRKGPIFFLFLLNRYCAMSFCIITLFAYFSPLWTFEICNRFAIVEWLQTLLAAIPAEAVLLIRVYALTGSRKLYILILSLLPITQCIIVIYAMAQHGENNALPLPDLSAQSNGTDLFHVCILFSNPVMDTIYLTVSILFDSIVFIITLQATIQSRKIIPTTLLLQRIQRDGTLYFGIILTGNTLWMIFALCGRPGLKLMNAQPSMIFTSVMISRLTLSLRRTSHERYSAWSFKAFEFSDTLADNEPLRAGIS</sequence>
<dbReference type="OrthoDB" id="3193253at2759"/>
<reference evidence="4" key="1">
    <citation type="journal article" date="2017" name="Nat. Ecol. Evol.">
        <title>Genome expansion and lineage-specific genetic innovations in the forest pathogenic fungi Armillaria.</title>
        <authorList>
            <person name="Sipos G."/>
            <person name="Prasanna A.N."/>
            <person name="Walter M.C."/>
            <person name="O'Connor E."/>
            <person name="Balint B."/>
            <person name="Krizsan K."/>
            <person name="Kiss B."/>
            <person name="Hess J."/>
            <person name="Varga T."/>
            <person name="Slot J."/>
            <person name="Riley R."/>
            <person name="Boka B."/>
            <person name="Rigling D."/>
            <person name="Barry K."/>
            <person name="Lee J."/>
            <person name="Mihaltcheva S."/>
            <person name="LaButti K."/>
            <person name="Lipzen A."/>
            <person name="Waldron R."/>
            <person name="Moloney N.M."/>
            <person name="Sperisen C."/>
            <person name="Kredics L."/>
            <person name="Vagvoelgyi C."/>
            <person name="Patrignani A."/>
            <person name="Fitzpatrick D."/>
            <person name="Nagy I."/>
            <person name="Doyle S."/>
            <person name="Anderson J.B."/>
            <person name="Grigoriev I.V."/>
            <person name="Gueldener U."/>
            <person name="Muensterkoetter M."/>
            <person name="Nagy L.G."/>
        </authorList>
    </citation>
    <scope>NUCLEOTIDE SEQUENCE [LARGE SCALE GENOMIC DNA]</scope>
    <source>
        <strain evidence="4">Ar21-2</strain>
    </source>
</reference>
<keyword evidence="1" id="KW-0812">Transmembrane</keyword>
<feature type="domain" description="DUF6533" evidence="2">
    <location>
        <begin position="18"/>
        <end position="61"/>
    </location>
</feature>
<dbReference type="AlphaFoldDB" id="A0A2H3DHW6"/>
<organism evidence="3 4">
    <name type="scientific">Armillaria gallica</name>
    <name type="common">Bulbous honey fungus</name>
    <name type="synonym">Armillaria bulbosa</name>
    <dbReference type="NCBI Taxonomy" id="47427"/>
    <lineage>
        <taxon>Eukaryota</taxon>
        <taxon>Fungi</taxon>
        <taxon>Dikarya</taxon>
        <taxon>Basidiomycota</taxon>
        <taxon>Agaricomycotina</taxon>
        <taxon>Agaricomycetes</taxon>
        <taxon>Agaricomycetidae</taxon>
        <taxon>Agaricales</taxon>
        <taxon>Marasmiineae</taxon>
        <taxon>Physalacriaceae</taxon>
        <taxon>Armillaria</taxon>
    </lineage>
</organism>
<feature type="transmembrane region" description="Helical" evidence="1">
    <location>
        <begin position="174"/>
        <end position="195"/>
    </location>
</feature>
<dbReference type="Pfam" id="PF20151">
    <property type="entry name" value="DUF6533"/>
    <property type="match status" value="1"/>
</dbReference>
<dbReference type="Proteomes" id="UP000217790">
    <property type="component" value="Unassembled WGS sequence"/>
</dbReference>
<proteinExistence type="predicted"/>
<feature type="transmembrane region" description="Helical" evidence="1">
    <location>
        <begin position="47"/>
        <end position="72"/>
    </location>
</feature>
<dbReference type="OMA" id="WHELGPV"/>
<accession>A0A2H3DHW6</accession>
<evidence type="ECO:0000259" key="2">
    <source>
        <dbReference type="Pfam" id="PF20151"/>
    </source>
</evidence>
<name>A0A2H3DHW6_ARMGA</name>
<feature type="transmembrane region" description="Helical" evidence="1">
    <location>
        <begin position="216"/>
        <end position="238"/>
    </location>
</feature>
<gene>
    <name evidence="3" type="ORF">ARMGADRAFT_1011688</name>
</gene>
<keyword evidence="1" id="KW-1133">Transmembrane helix</keyword>
<evidence type="ECO:0000256" key="1">
    <source>
        <dbReference type="SAM" id="Phobius"/>
    </source>
</evidence>
<evidence type="ECO:0000313" key="3">
    <source>
        <dbReference type="EMBL" id="PBK94811.1"/>
    </source>
</evidence>
<evidence type="ECO:0000313" key="4">
    <source>
        <dbReference type="Proteomes" id="UP000217790"/>
    </source>
</evidence>
<dbReference type="InterPro" id="IPR045340">
    <property type="entry name" value="DUF6533"/>
</dbReference>
<feature type="transmembrane region" description="Helical" evidence="1">
    <location>
        <begin position="116"/>
        <end position="137"/>
    </location>
</feature>
<dbReference type="STRING" id="47427.A0A2H3DHW6"/>
<feature type="transmembrane region" description="Helical" evidence="1">
    <location>
        <begin position="84"/>
        <end position="109"/>
    </location>
</feature>
<protein>
    <recommendedName>
        <fullName evidence="2">DUF6533 domain-containing protein</fullName>
    </recommendedName>
</protein>
<keyword evidence="4" id="KW-1185">Reference proteome</keyword>
<feature type="transmembrane region" description="Helical" evidence="1">
    <location>
        <begin position="17"/>
        <end position="35"/>
    </location>
</feature>
<dbReference type="EMBL" id="KZ293653">
    <property type="protein sequence ID" value="PBK94811.1"/>
    <property type="molecule type" value="Genomic_DNA"/>
</dbReference>
<dbReference type="InParanoid" id="A0A2H3DHW6"/>